<dbReference type="RefSeq" id="WP_201158559.1">
    <property type="nucleotide sequence ID" value="NZ_NHSD01000325.1"/>
</dbReference>
<evidence type="ECO:0000313" key="9">
    <source>
        <dbReference type="EMBL" id="MBK5928795.1"/>
    </source>
</evidence>
<dbReference type="Pfam" id="PF01594">
    <property type="entry name" value="AI-2E_transport"/>
    <property type="match status" value="1"/>
</dbReference>
<evidence type="ECO:0000256" key="4">
    <source>
        <dbReference type="ARBA" id="ARBA00022475"/>
    </source>
</evidence>
<feature type="transmembrane region" description="Helical" evidence="8">
    <location>
        <begin position="302"/>
        <end position="333"/>
    </location>
</feature>
<keyword evidence="10" id="KW-1185">Reference proteome</keyword>
<dbReference type="PANTHER" id="PTHR21716:SF53">
    <property type="entry name" value="PERMEASE PERM-RELATED"/>
    <property type="match status" value="1"/>
</dbReference>
<evidence type="ECO:0000256" key="8">
    <source>
        <dbReference type="SAM" id="Phobius"/>
    </source>
</evidence>
<dbReference type="Proteomes" id="UP000706333">
    <property type="component" value="Unassembled WGS sequence"/>
</dbReference>
<comment type="caution">
    <text evidence="9">The sequence shown here is derived from an EMBL/GenBank/DDBJ whole genome shotgun (WGS) entry which is preliminary data.</text>
</comment>
<dbReference type="AlphaFoldDB" id="A0A934TMZ7"/>
<evidence type="ECO:0000256" key="7">
    <source>
        <dbReference type="ARBA" id="ARBA00023136"/>
    </source>
</evidence>
<evidence type="ECO:0000256" key="6">
    <source>
        <dbReference type="ARBA" id="ARBA00022989"/>
    </source>
</evidence>
<evidence type="ECO:0000256" key="5">
    <source>
        <dbReference type="ARBA" id="ARBA00022692"/>
    </source>
</evidence>
<reference evidence="9" key="2">
    <citation type="journal article" date="2020" name="Microorganisms">
        <title>Osmotic Adaptation and Compatible Solute Biosynthesis of Phototrophic Bacteria as Revealed from Genome Analyses.</title>
        <authorList>
            <person name="Imhoff J.F."/>
            <person name="Rahn T."/>
            <person name="Kunzel S."/>
            <person name="Keller A."/>
            <person name="Neulinger S.C."/>
        </authorList>
    </citation>
    <scope>NUCLEOTIDE SEQUENCE</scope>
    <source>
        <strain evidence="9">LMG 28126</strain>
    </source>
</reference>
<feature type="transmembrane region" description="Helical" evidence="8">
    <location>
        <begin position="262"/>
        <end position="282"/>
    </location>
</feature>
<keyword evidence="4" id="KW-1003">Cell membrane</keyword>
<evidence type="ECO:0000313" key="10">
    <source>
        <dbReference type="Proteomes" id="UP000706333"/>
    </source>
</evidence>
<feature type="transmembrane region" description="Helical" evidence="8">
    <location>
        <begin position="234"/>
        <end position="255"/>
    </location>
</feature>
<feature type="transmembrane region" description="Helical" evidence="8">
    <location>
        <begin position="55"/>
        <end position="80"/>
    </location>
</feature>
<feature type="transmembrane region" description="Helical" evidence="8">
    <location>
        <begin position="12"/>
        <end position="43"/>
    </location>
</feature>
<name>A0A934TMZ7_9RHOB</name>
<evidence type="ECO:0000256" key="1">
    <source>
        <dbReference type="ARBA" id="ARBA00004651"/>
    </source>
</evidence>
<dbReference type="GO" id="GO:0055085">
    <property type="term" value="P:transmembrane transport"/>
    <property type="evidence" value="ECO:0007669"/>
    <property type="project" value="TreeGrafter"/>
</dbReference>
<keyword evidence="7 8" id="KW-0472">Membrane</keyword>
<proteinExistence type="inferred from homology"/>
<gene>
    <name evidence="9" type="ORF">CCR87_15880</name>
</gene>
<evidence type="ECO:0000256" key="3">
    <source>
        <dbReference type="ARBA" id="ARBA00022448"/>
    </source>
</evidence>
<feature type="transmembrane region" description="Helical" evidence="8">
    <location>
        <begin position="147"/>
        <end position="166"/>
    </location>
</feature>
<sequence length="352" mass="37036">MALPTGMQLKYWGIAGGGFLVALWLLGDVIAPFLAGAAVAYFLNPLVERLEARGLSRMMATVLITLVVMAAVAVALLGVVPGLIAQAVALFEAAPDGLQAVHRFLEVRFPDALDADSAVRRGLAGMGEAVQSRGMALVEGALSSARGLLGVLVFVVITPVVAFYLLMDWPRLVARIDDLLPRDHAPVIRRLAHDIDRAVAGFVRGQLSVCLILAVFYATALVLVGLQFGLVVGVVTGLISFIPWIGAIIGGILSIGLALHQFWGAPGMIALVAGIFVLGQFLEGNVLVPRMVGRSVGLHPVWLLLALSAFGSLFGFAGMLVAVPVAAALGVVVRFFTQQYHDSVLYRGSGGR</sequence>
<dbReference type="PANTHER" id="PTHR21716">
    <property type="entry name" value="TRANSMEMBRANE PROTEIN"/>
    <property type="match status" value="1"/>
</dbReference>
<evidence type="ECO:0000256" key="2">
    <source>
        <dbReference type="ARBA" id="ARBA00009773"/>
    </source>
</evidence>
<dbReference type="GO" id="GO:0005886">
    <property type="term" value="C:plasma membrane"/>
    <property type="evidence" value="ECO:0007669"/>
    <property type="project" value="UniProtKB-SubCell"/>
</dbReference>
<dbReference type="EMBL" id="NHSD01000325">
    <property type="protein sequence ID" value="MBK5928795.1"/>
    <property type="molecule type" value="Genomic_DNA"/>
</dbReference>
<dbReference type="InterPro" id="IPR002549">
    <property type="entry name" value="AI-2E-like"/>
</dbReference>
<keyword evidence="3" id="KW-0813">Transport</keyword>
<comment type="similarity">
    <text evidence="2">Belongs to the autoinducer-2 exporter (AI-2E) (TC 2.A.86) family.</text>
</comment>
<accession>A0A934TMZ7</accession>
<keyword evidence="6 8" id="KW-1133">Transmembrane helix</keyword>
<comment type="subcellular location">
    <subcellularLocation>
        <location evidence="1">Cell membrane</location>
        <topology evidence="1">Multi-pass membrane protein</topology>
    </subcellularLocation>
</comment>
<organism evidence="9 10">
    <name type="scientific">Rhodobaculum claviforme</name>
    <dbReference type="NCBI Taxonomy" id="1549854"/>
    <lineage>
        <taxon>Bacteria</taxon>
        <taxon>Pseudomonadati</taxon>
        <taxon>Pseudomonadota</taxon>
        <taxon>Alphaproteobacteria</taxon>
        <taxon>Rhodobacterales</taxon>
        <taxon>Paracoccaceae</taxon>
        <taxon>Rhodobaculum</taxon>
    </lineage>
</organism>
<reference evidence="9" key="1">
    <citation type="submission" date="2017-05" db="EMBL/GenBank/DDBJ databases">
        <authorList>
            <person name="Imhoff J.F."/>
            <person name="Rahn T."/>
            <person name="Kuenzel S."/>
            <person name="Neulinger S.C."/>
        </authorList>
    </citation>
    <scope>NUCLEOTIDE SEQUENCE</scope>
    <source>
        <strain evidence="9">LMG 28126</strain>
    </source>
</reference>
<protein>
    <submittedName>
        <fullName evidence="9">AI-2E family transporter</fullName>
    </submittedName>
</protein>
<feature type="transmembrane region" description="Helical" evidence="8">
    <location>
        <begin position="207"/>
        <end position="228"/>
    </location>
</feature>
<keyword evidence="5 8" id="KW-0812">Transmembrane</keyword>